<dbReference type="EMBL" id="JAUEIR010000004">
    <property type="protein sequence ID" value="MDN0069019.1"/>
    <property type="molecule type" value="Genomic_DNA"/>
</dbReference>
<reference evidence="1" key="2">
    <citation type="submission" date="2023-08" db="EMBL/GenBank/DDBJ databases">
        <title>Identification and characterization of horizontal gene transfer across gut microbiota members of farm animals based on homology search.</title>
        <authorList>
            <person name="Schwarzerova J."/>
            <person name="Nykrynova M."/>
            <person name="Jureckova K."/>
            <person name="Cejkova D."/>
            <person name="Rychlik I."/>
        </authorList>
    </citation>
    <scope>NUCLEOTIDE SEQUENCE</scope>
    <source>
        <strain evidence="1">15_COKtk</strain>
    </source>
</reference>
<comment type="caution">
    <text evidence="1">The sequence shown here is derived from an EMBL/GenBank/DDBJ whole genome shotgun (WGS) entry which is preliminary data.</text>
</comment>
<accession>A0AAW7JNT2</accession>
<proteinExistence type="predicted"/>
<evidence type="ECO:0000313" key="2">
    <source>
        <dbReference type="Proteomes" id="UP001168505"/>
    </source>
</evidence>
<evidence type="ECO:0008006" key="3">
    <source>
        <dbReference type="Google" id="ProtNLM"/>
    </source>
</evidence>
<organism evidence="1 2">
    <name type="scientific">Collinsella ihumii</name>
    <dbReference type="NCBI Taxonomy" id="1720204"/>
    <lineage>
        <taxon>Bacteria</taxon>
        <taxon>Bacillati</taxon>
        <taxon>Actinomycetota</taxon>
        <taxon>Coriobacteriia</taxon>
        <taxon>Coriobacteriales</taxon>
        <taxon>Coriobacteriaceae</taxon>
        <taxon>Collinsella</taxon>
    </lineage>
</organism>
<gene>
    <name evidence="1" type="ORF">QVN40_04795</name>
</gene>
<reference evidence="1" key="1">
    <citation type="submission" date="2023-06" db="EMBL/GenBank/DDBJ databases">
        <authorList>
            <person name="Zeman M."/>
            <person name="Kubasova T."/>
            <person name="Jahodarova E."/>
            <person name="Nykrynova M."/>
            <person name="Rychlik I."/>
        </authorList>
    </citation>
    <scope>NUCLEOTIDE SEQUENCE</scope>
    <source>
        <strain evidence="1">15_COKtk</strain>
    </source>
</reference>
<evidence type="ECO:0000313" key="1">
    <source>
        <dbReference type="EMBL" id="MDN0069019.1"/>
    </source>
</evidence>
<dbReference type="AlphaFoldDB" id="A0AAW7JNT2"/>
<dbReference type="Proteomes" id="UP001168505">
    <property type="component" value="Unassembled WGS sequence"/>
</dbReference>
<name>A0AAW7JNT2_9ACTN</name>
<protein>
    <recommendedName>
        <fullName evidence="3">WYL domain-containing protein</fullName>
    </recommendedName>
</protein>
<sequence length="349" mass="39893">MGLRTFIEDKNLPSEQLHRFFRGIGRKFAELPLEEFDDNFNDFKMKLARHADTELCGDDRLELYREMYDLLVALRKKRLEGTDPTGRRRIRATYDLGKSFLSDAEINLAILKALHTPMTQEQIAYDVLRCTRNAIGTRLSALQNGFRLGDMQVKIAPPCHRQYGSTVHPILLPLNLTEVYVLLSVLGEAWSGRDSLDPHAVIARDLAEKIYFQLTDYARGKIDARLEERGAKPEKGEAPWYDFETHRAGDRKKMTKVRRSRNWMYFEKSRRRVCITLACGDAEAGDDEHGEKSAEAPIVYGRLAPGKNPAFYLKDKSKNPAFCFVVELDDGSLVSLSWEDVVDIEEASE</sequence>
<dbReference type="RefSeq" id="WP_289826923.1">
    <property type="nucleotide sequence ID" value="NZ_JAUEIR010000004.1"/>
</dbReference>